<accession>A0A074ZGM7</accession>
<sequence length="97" mass="11158">MSMTGDSVWFRRIPGLPDRLLFIEDDNDINDDNANSELFHVHLFLGLEVSDQSERRLLDELDESICVRLGFIDEIPDYEDEQADDQPTKMEDIGTVA</sequence>
<evidence type="ECO:0000313" key="3">
    <source>
        <dbReference type="Proteomes" id="UP000054324"/>
    </source>
</evidence>
<dbReference type="RefSeq" id="XP_009173849.1">
    <property type="nucleotide sequence ID" value="XM_009175585.1"/>
</dbReference>
<dbReference type="OrthoDB" id="10623142at2759"/>
<dbReference type="GeneID" id="20329027"/>
<dbReference type="AlphaFoldDB" id="A0A074ZGM7"/>
<feature type="region of interest" description="Disordered" evidence="1">
    <location>
        <begin position="77"/>
        <end position="97"/>
    </location>
</feature>
<gene>
    <name evidence="2" type="ORF">T265_14861</name>
</gene>
<evidence type="ECO:0000313" key="2">
    <source>
        <dbReference type="EMBL" id="KER22400.1"/>
    </source>
</evidence>
<protein>
    <submittedName>
        <fullName evidence="2">Uncharacterized protein</fullName>
    </submittedName>
</protein>
<organism evidence="2 3">
    <name type="scientific">Opisthorchis viverrini</name>
    <name type="common">Southeast Asian liver fluke</name>
    <dbReference type="NCBI Taxonomy" id="6198"/>
    <lineage>
        <taxon>Eukaryota</taxon>
        <taxon>Metazoa</taxon>
        <taxon>Spiralia</taxon>
        <taxon>Lophotrochozoa</taxon>
        <taxon>Platyhelminthes</taxon>
        <taxon>Trematoda</taxon>
        <taxon>Digenea</taxon>
        <taxon>Opisthorchiida</taxon>
        <taxon>Opisthorchiata</taxon>
        <taxon>Opisthorchiidae</taxon>
        <taxon>Opisthorchis</taxon>
    </lineage>
</organism>
<dbReference type="CTD" id="20329027"/>
<dbReference type="EMBL" id="KL596900">
    <property type="protein sequence ID" value="KER22400.1"/>
    <property type="molecule type" value="Genomic_DNA"/>
</dbReference>
<feature type="compositionally biased region" description="Basic and acidic residues" evidence="1">
    <location>
        <begin position="86"/>
        <end position="97"/>
    </location>
</feature>
<dbReference type="KEGG" id="ovi:T265_14861"/>
<proteinExistence type="predicted"/>
<feature type="non-terminal residue" evidence="2">
    <location>
        <position position="97"/>
    </location>
</feature>
<keyword evidence="3" id="KW-1185">Reference proteome</keyword>
<name>A0A074ZGM7_OPIVI</name>
<evidence type="ECO:0000256" key="1">
    <source>
        <dbReference type="SAM" id="MobiDB-lite"/>
    </source>
</evidence>
<dbReference type="Proteomes" id="UP000054324">
    <property type="component" value="Unassembled WGS sequence"/>
</dbReference>
<reference evidence="2 3" key="1">
    <citation type="submission" date="2013-11" db="EMBL/GenBank/DDBJ databases">
        <title>Opisthorchis viverrini - life in the bile duct.</title>
        <authorList>
            <person name="Young N.D."/>
            <person name="Nagarajan N."/>
            <person name="Lin S.J."/>
            <person name="Korhonen P.K."/>
            <person name="Jex A.R."/>
            <person name="Hall R.S."/>
            <person name="Safavi-Hemami H."/>
            <person name="Kaewkong W."/>
            <person name="Bertrand D."/>
            <person name="Gao S."/>
            <person name="Seet Q."/>
            <person name="Wongkham S."/>
            <person name="Teh B.T."/>
            <person name="Wongkham C."/>
            <person name="Intapan P.M."/>
            <person name="Maleewong W."/>
            <person name="Yang X."/>
            <person name="Hu M."/>
            <person name="Wang Z."/>
            <person name="Hofmann A."/>
            <person name="Sternberg P.W."/>
            <person name="Tan P."/>
            <person name="Wang J."/>
            <person name="Gasser R.B."/>
        </authorList>
    </citation>
    <scope>NUCLEOTIDE SEQUENCE [LARGE SCALE GENOMIC DNA]</scope>
</reference>